<name>A0A927N0F7_9ACTN</name>
<comment type="cofactor">
    <cofactor evidence="1">
        <name>Mg(2+)</name>
        <dbReference type="ChEBI" id="CHEBI:18420"/>
    </cofactor>
</comment>
<dbReference type="GO" id="GO:0046872">
    <property type="term" value="F:metal ion binding"/>
    <property type="evidence" value="ECO:0007669"/>
    <property type="project" value="UniProtKB-KW"/>
</dbReference>
<keyword evidence="7" id="KW-1185">Reference proteome</keyword>
<dbReference type="SFLD" id="SFLDS00003">
    <property type="entry name" value="Haloacid_Dehalogenase"/>
    <property type="match status" value="1"/>
</dbReference>
<evidence type="ECO:0000313" key="6">
    <source>
        <dbReference type="EMBL" id="MBE1609734.1"/>
    </source>
</evidence>
<evidence type="ECO:0000256" key="1">
    <source>
        <dbReference type="ARBA" id="ARBA00001946"/>
    </source>
</evidence>
<dbReference type="InterPro" id="IPR051600">
    <property type="entry name" value="Beta-PGM-like"/>
</dbReference>
<dbReference type="PANTHER" id="PTHR46193:SF18">
    <property type="entry name" value="HEXITOL PHOSPHATASE B"/>
    <property type="match status" value="1"/>
</dbReference>
<dbReference type="InterPro" id="IPR023198">
    <property type="entry name" value="PGP-like_dom2"/>
</dbReference>
<evidence type="ECO:0000256" key="5">
    <source>
        <dbReference type="ARBA" id="ARBA00023277"/>
    </source>
</evidence>
<comment type="caution">
    <text evidence="6">The sequence shown here is derived from an EMBL/GenBank/DDBJ whole genome shotgun (WGS) entry which is preliminary data.</text>
</comment>
<evidence type="ECO:0000256" key="3">
    <source>
        <dbReference type="ARBA" id="ARBA00022723"/>
    </source>
</evidence>
<reference evidence="6" key="1">
    <citation type="submission" date="2020-10" db="EMBL/GenBank/DDBJ databases">
        <title>Sequencing the genomes of 1000 actinobacteria strains.</title>
        <authorList>
            <person name="Klenk H.-P."/>
        </authorList>
    </citation>
    <scope>NUCLEOTIDE SEQUENCE</scope>
    <source>
        <strain evidence="6">DSM 45354</strain>
    </source>
</reference>
<dbReference type="EMBL" id="JADBEM010000001">
    <property type="protein sequence ID" value="MBE1609734.1"/>
    <property type="molecule type" value="Genomic_DNA"/>
</dbReference>
<accession>A0A927N0F7</accession>
<dbReference type="Gene3D" id="1.10.150.240">
    <property type="entry name" value="Putative phosphatase, domain 2"/>
    <property type="match status" value="1"/>
</dbReference>
<dbReference type="SUPFAM" id="SSF56784">
    <property type="entry name" value="HAD-like"/>
    <property type="match status" value="1"/>
</dbReference>
<evidence type="ECO:0000256" key="4">
    <source>
        <dbReference type="ARBA" id="ARBA00022842"/>
    </source>
</evidence>
<comment type="similarity">
    <text evidence="2">Belongs to the HAD-like hydrolase superfamily. CbbY/CbbZ/Gph/YieH family.</text>
</comment>
<dbReference type="SFLD" id="SFLDG01129">
    <property type="entry name" value="C1.5:_HAD__Beta-PGM__Phosphata"/>
    <property type="match status" value="1"/>
</dbReference>
<dbReference type="Proteomes" id="UP000638648">
    <property type="component" value="Unassembled WGS sequence"/>
</dbReference>
<proteinExistence type="inferred from homology"/>
<dbReference type="GO" id="GO:0003824">
    <property type="term" value="F:catalytic activity"/>
    <property type="evidence" value="ECO:0007669"/>
    <property type="project" value="UniProtKB-ARBA"/>
</dbReference>
<dbReference type="Pfam" id="PF00702">
    <property type="entry name" value="Hydrolase"/>
    <property type="match status" value="1"/>
</dbReference>
<sequence length="260" mass="28212">MSVSSPTLHLGRLDAVLFDIDDVLADTALLHAAAWQHTLDDYLRRRGAEDGLDLPPFDIPADYLRYAEGRPTAAGVRGFLIARGVSVPEFSANPDDDTVRSLSSRKDDYFLAQVDRVGVSAYASSVELLRELSRRDIRVAAVAAGHTCLRVLEAAGVASLFDLRVDGEDAALLRLPARPDPALLLEATHRLGVSPRRTAVVTGGLAGVEAAWNGCFEPIVAVDRYDHKNAFYQLGAHVVVRDLGELLISGRGRQELLAHR</sequence>
<gene>
    <name evidence="6" type="ORF">HEB94_006582</name>
</gene>
<dbReference type="RefSeq" id="WP_192753264.1">
    <property type="nucleotide sequence ID" value="NZ_BAABJL010000163.1"/>
</dbReference>
<keyword evidence="4" id="KW-0460">Magnesium</keyword>
<organism evidence="6 7">
    <name type="scientific">Actinopolymorpha pittospori</name>
    <dbReference type="NCBI Taxonomy" id="648752"/>
    <lineage>
        <taxon>Bacteria</taxon>
        <taxon>Bacillati</taxon>
        <taxon>Actinomycetota</taxon>
        <taxon>Actinomycetes</taxon>
        <taxon>Propionibacteriales</taxon>
        <taxon>Actinopolymorphaceae</taxon>
        <taxon>Actinopolymorpha</taxon>
    </lineage>
</organism>
<evidence type="ECO:0000313" key="7">
    <source>
        <dbReference type="Proteomes" id="UP000638648"/>
    </source>
</evidence>
<keyword evidence="5" id="KW-0119">Carbohydrate metabolism</keyword>
<dbReference type="PANTHER" id="PTHR46193">
    <property type="entry name" value="6-PHOSPHOGLUCONATE PHOSPHATASE"/>
    <property type="match status" value="1"/>
</dbReference>
<protein>
    <submittedName>
        <fullName evidence="6">Beta-phosphoglucomutase-like phosphatase (HAD superfamily)</fullName>
    </submittedName>
</protein>
<dbReference type="Gene3D" id="3.40.50.1000">
    <property type="entry name" value="HAD superfamily/HAD-like"/>
    <property type="match status" value="1"/>
</dbReference>
<dbReference type="InterPro" id="IPR036412">
    <property type="entry name" value="HAD-like_sf"/>
</dbReference>
<evidence type="ECO:0000256" key="2">
    <source>
        <dbReference type="ARBA" id="ARBA00006171"/>
    </source>
</evidence>
<dbReference type="InterPro" id="IPR023214">
    <property type="entry name" value="HAD_sf"/>
</dbReference>
<dbReference type="AlphaFoldDB" id="A0A927N0F7"/>
<keyword evidence="3" id="KW-0479">Metal-binding</keyword>